<dbReference type="SUPFAM" id="SSF50952">
    <property type="entry name" value="Soluble quinoprotein glucose dehydrogenase"/>
    <property type="match status" value="1"/>
</dbReference>
<dbReference type="PANTHER" id="PTHR19328:SF13">
    <property type="entry name" value="HIPL1 PROTEIN"/>
    <property type="match status" value="1"/>
</dbReference>
<evidence type="ECO:0000313" key="3">
    <source>
        <dbReference type="EMBL" id="SIS03824.1"/>
    </source>
</evidence>
<dbReference type="STRING" id="1344003.SAMN05445060_2283"/>
<dbReference type="Pfam" id="PF07995">
    <property type="entry name" value="GSDH"/>
    <property type="match status" value="1"/>
</dbReference>
<dbReference type="EMBL" id="FTNT01000006">
    <property type="protein sequence ID" value="SIS03824.1"/>
    <property type="molecule type" value="Genomic_DNA"/>
</dbReference>
<proteinExistence type="predicted"/>
<protein>
    <submittedName>
        <fullName evidence="3">Glucose/arabinose dehydrogenase, beta-propeller fold</fullName>
    </submittedName>
</protein>
<gene>
    <name evidence="3" type="ORF">SAMN05445060_2283</name>
</gene>
<feature type="region of interest" description="Disordered" evidence="1">
    <location>
        <begin position="246"/>
        <end position="266"/>
    </location>
</feature>
<organism evidence="3 4">
    <name type="scientific">Williamsia sterculiae</name>
    <dbReference type="NCBI Taxonomy" id="1344003"/>
    <lineage>
        <taxon>Bacteria</taxon>
        <taxon>Bacillati</taxon>
        <taxon>Actinomycetota</taxon>
        <taxon>Actinomycetes</taxon>
        <taxon>Mycobacteriales</taxon>
        <taxon>Nocardiaceae</taxon>
        <taxon>Williamsia</taxon>
    </lineage>
</organism>
<dbReference type="InterPro" id="IPR012938">
    <property type="entry name" value="Glc/Sorbosone_DH"/>
</dbReference>
<feature type="region of interest" description="Disordered" evidence="1">
    <location>
        <begin position="1"/>
        <end position="22"/>
    </location>
</feature>
<accession>A0A1N7FU63</accession>
<feature type="compositionally biased region" description="Low complexity" evidence="1">
    <location>
        <begin position="9"/>
        <end position="22"/>
    </location>
</feature>
<dbReference type="Gene3D" id="2.120.10.30">
    <property type="entry name" value="TolB, C-terminal domain"/>
    <property type="match status" value="1"/>
</dbReference>
<evidence type="ECO:0000256" key="1">
    <source>
        <dbReference type="SAM" id="MobiDB-lite"/>
    </source>
</evidence>
<reference evidence="3 4" key="1">
    <citation type="submission" date="2017-01" db="EMBL/GenBank/DDBJ databases">
        <authorList>
            <person name="Mah S.A."/>
            <person name="Swanson W.J."/>
            <person name="Moy G.W."/>
            <person name="Vacquier V.D."/>
        </authorList>
    </citation>
    <scope>NUCLEOTIDE SEQUENCE [LARGE SCALE GENOMIC DNA]</scope>
    <source>
        <strain evidence="3 4">CPCC 203464</strain>
    </source>
</reference>
<keyword evidence="4" id="KW-1185">Reference proteome</keyword>
<sequence length="367" mass="38987">MCACGQRDSTATPGAAPSTTPGPAVRVETAIAGLSHPWDVALDPAGTMITGERGGRVVARDADGRVHDVRADLGDLAVMGEGGLMSLVLDRDFAGNRTVFTCQTHRDGSTLDIRVRRWTAADDWSSMTRAGDVITGLPLNPSGRHSGCRLLQAPDSTLFVGAGDTAEPTVAQDPKVLGGKILHITTTGTPTADDFPGTPIQSLGHRNPQGLAFRPDTDQLWSTEHGPTFDDELNRLVPRANYGWDPNNGTSNYDESTPMTDTTRHPDAVLPVWTTGPTTLAISDMDFLGPQWGSWSGAVVTAALKGERLVLLRLSDDSMRTTARADVLVGQYGRLRSITRAPDGSLLITTDNGDDDKVLVVRPATTG</sequence>
<dbReference type="Proteomes" id="UP000186218">
    <property type="component" value="Unassembled WGS sequence"/>
</dbReference>
<name>A0A1N7FU63_9NOCA</name>
<dbReference type="AlphaFoldDB" id="A0A1N7FU63"/>
<feature type="domain" description="Glucose/Sorbosone dehydrogenase" evidence="2">
    <location>
        <begin position="34"/>
        <end position="354"/>
    </location>
</feature>
<dbReference type="InterPro" id="IPR011041">
    <property type="entry name" value="Quinoprot_gluc/sorb_DH_b-prop"/>
</dbReference>
<evidence type="ECO:0000313" key="4">
    <source>
        <dbReference type="Proteomes" id="UP000186218"/>
    </source>
</evidence>
<dbReference type="InterPro" id="IPR011042">
    <property type="entry name" value="6-blade_b-propeller_TolB-like"/>
</dbReference>
<evidence type="ECO:0000259" key="2">
    <source>
        <dbReference type="Pfam" id="PF07995"/>
    </source>
</evidence>
<feature type="compositionally biased region" description="Polar residues" evidence="1">
    <location>
        <begin position="247"/>
        <end position="261"/>
    </location>
</feature>
<dbReference type="PANTHER" id="PTHR19328">
    <property type="entry name" value="HEDGEHOG-INTERACTING PROTEIN"/>
    <property type="match status" value="1"/>
</dbReference>